<name>A0ABV9H9Q0_9HYPH</name>
<organism evidence="11 12">
    <name type="scientific">Daeguia caeni</name>
    <dbReference type="NCBI Taxonomy" id="439612"/>
    <lineage>
        <taxon>Bacteria</taxon>
        <taxon>Pseudomonadati</taxon>
        <taxon>Pseudomonadota</taxon>
        <taxon>Alphaproteobacteria</taxon>
        <taxon>Hyphomicrobiales</taxon>
        <taxon>Brucellaceae</taxon>
        <taxon>Daeguia</taxon>
    </lineage>
</organism>
<evidence type="ECO:0000256" key="3">
    <source>
        <dbReference type="ARBA" id="ARBA00022692"/>
    </source>
</evidence>
<dbReference type="InterPro" id="IPR018704">
    <property type="entry name" value="SecYEG/CpoB_TPR"/>
</dbReference>
<dbReference type="InterPro" id="IPR011990">
    <property type="entry name" value="TPR-like_helical_dom_sf"/>
</dbReference>
<evidence type="ECO:0000256" key="2">
    <source>
        <dbReference type="ARBA" id="ARBA00022475"/>
    </source>
</evidence>
<evidence type="ECO:0000256" key="7">
    <source>
        <dbReference type="ARBA" id="ARBA00024197"/>
    </source>
</evidence>
<evidence type="ECO:0000259" key="10">
    <source>
        <dbReference type="Pfam" id="PF09976"/>
    </source>
</evidence>
<protein>
    <recommendedName>
        <fullName evidence="8">Ancillary SecYEG translocon subunit</fullName>
    </recommendedName>
</protein>
<sequence length="223" mass="23865">MSDDSFIREVNEELRSEQMKTIWRRFGPFLIGGAVAVVLGTAAYMGYQHWVNSNANASGDKFLAALDLAEAGKNDEALAALADLEKNGFGAYPVLARMRAAAVLADKGDTAAAVNAFDDIAADTAVPSPLRDVARLRAGYILVDTGSYDDVAKRVEPLSADGNPMRSSARELLGLAAWKAGRFDDAVKLFRQLADDPTAVANIRQRANTMLELMRSAGISVQG</sequence>
<feature type="transmembrane region" description="Helical" evidence="9">
    <location>
        <begin position="26"/>
        <end position="47"/>
    </location>
</feature>
<dbReference type="Proteomes" id="UP001596042">
    <property type="component" value="Unassembled WGS sequence"/>
</dbReference>
<keyword evidence="2" id="KW-1003">Cell membrane</keyword>
<evidence type="ECO:0000313" key="11">
    <source>
        <dbReference type="EMBL" id="MFC4626029.1"/>
    </source>
</evidence>
<dbReference type="Pfam" id="PF09976">
    <property type="entry name" value="TPR_21"/>
    <property type="match status" value="1"/>
</dbReference>
<evidence type="ECO:0000313" key="12">
    <source>
        <dbReference type="Proteomes" id="UP001596042"/>
    </source>
</evidence>
<accession>A0ABV9H9Q0</accession>
<keyword evidence="6" id="KW-0143">Chaperone</keyword>
<keyword evidence="4 9" id="KW-1133">Transmembrane helix</keyword>
<evidence type="ECO:0000256" key="6">
    <source>
        <dbReference type="ARBA" id="ARBA00023186"/>
    </source>
</evidence>
<evidence type="ECO:0000256" key="5">
    <source>
        <dbReference type="ARBA" id="ARBA00023136"/>
    </source>
</evidence>
<evidence type="ECO:0000256" key="4">
    <source>
        <dbReference type="ARBA" id="ARBA00022989"/>
    </source>
</evidence>
<keyword evidence="12" id="KW-1185">Reference proteome</keyword>
<dbReference type="EMBL" id="JBHSEL010000120">
    <property type="protein sequence ID" value="MFC4626029.1"/>
    <property type="molecule type" value="Genomic_DNA"/>
</dbReference>
<proteinExistence type="inferred from homology"/>
<comment type="subcellular location">
    <subcellularLocation>
        <location evidence="1">Cell membrane</location>
        <topology evidence="1">Single-pass type II membrane protein</topology>
    </subcellularLocation>
</comment>
<dbReference type="InterPro" id="IPR026039">
    <property type="entry name" value="YfgM"/>
</dbReference>
<dbReference type="PANTHER" id="PTHR38035">
    <property type="entry name" value="UPF0070 PROTEIN YFGM"/>
    <property type="match status" value="1"/>
</dbReference>
<evidence type="ECO:0000256" key="1">
    <source>
        <dbReference type="ARBA" id="ARBA00004401"/>
    </source>
</evidence>
<dbReference type="RefSeq" id="WP_374833129.1">
    <property type="nucleotide sequence ID" value="NZ_JBHEEZ010000021.1"/>
</dbReference>
<evidence type="ECO:0000256" key="9">
    <source>
        <dbReference type="SAM" id="Phobius"/>
    </source>
</evidence>
<reference evidence="12" key="1">
    <citation type="journal article" date="2019" name="Int. J. Syst. Evol. Microbiol.">
        <title>The Global Catalogue of Microorganisms (GCM) 10K type strain sequencing project: providing services to taxonomists for standard genome sequencing and annotation.</title>
        <authorList>
            <consortium name="The Broad Institute Genomics Platform"/>
            <consortium name="The Broad Institute Genome Sequencing Center for Infectious Disease"/>
            <person name="Wu L."/>
            <person name="Ma J."/>
        </authorList>
    </citation>
    <scope>NUCLEOTIDE SEQUENCE [LARGE SCALE GENOMIC DNA]</scope>
    <source>
        <strain evidence="12">CGMCC 1.15731</strain>
    </source>
</reference>
<comment type="similarity">
    <text evidence="7">Belongs to the YfgM family.</text>
</comment>
<gene>
    <name evidence="11" type="ORF">ACFO1V_12570</name>
</gene>
<evidence type="ECO:0000256" key="8">
    <source>
        <dbReference type="ARBA" id="ARBA00024235"/>
    </source>
</evidence>
<dbReference type="SUPFAM" id="SSF48452">
    <property type="entry name" value="TPR-like"/>
    <property type="match status" value="1"/>
</dbReference>
<dbReference type="PANTHER" id="PTHR38035:SF1">
    <property type="entry name" value="ANCILLARY SECYEG TRANSLOCON SUBUNIT"/>
    <property type="match status" value="1"/>
</dbReference>
<keyword evidence="5 9" id="KW-0472">Membrane</keyword>
<dbReference type="Gene3D" id="1.25.40.10">
    <property type="entry name" value="Tetratricopeptide repeat domain"/>
    <property type="match status" value="1"/>
</dbReference>
<feature type="domain" description="Ancillary SecYEG translocon subunit/Cell division coordinator CpoB TPR" evidence="10">
    <location>
        <begin position="20"/>
        <end position="191"/>
    </location>
</feature>
<comment type="caution">
    <text evidence="11">The sequence shown here is derived from an EMBL/GenBank/DDBJ whole genome shotgun (WGS) entry which is preliminary data.</text>
</comment>
<keyword evidence="3 9" id="KW-0812">Transmembrane</keyword>